<keyword evidence="3" id="KW-1185">Reference proteome</keyword>
<evidence type="ECO:0000256" key="1">
    <source>
        <dbReference type="SAM" id="SignalP"/>
    </source>
</evidence>
<evidence type="ECO:0000313" key="2">
    <source>
        <dbReference type="EMBL" id="AZK43445.1"/>
    </source>
</evidence>
<protein>
    <submittedName>
        <fullName evidence="2">Hemolytic protein</fullName>
    </submittedName>
</protein>
<dbReference type="PROSITE" id="PS51257">
    <property type="entry name" value="PROKAR_LIPOPROTEIN"/>
    <property type="match status" value="1"/>
</dbReference>
<dbReference type="SUPFAM" id="SSF160704">
    <property type="entry name" value="YehR-like"/>
    <property type="match status" value="1"/>
</dbReference>
<evidence type="ECO:0000313" key="3">
    <source>
        <dbReference type="Proteomes" id="UP000278804"/>
    </source>
</evidence>
<dbReference type="EMBL" id="CP034234">
    <property type="protein sequence ID" value="AZK43445.1"/>
    <property type="molecule type" value="Genomic_DNA"/>
</dbReference>
<dbReference type="Proteomes" id="UP000278804">
    <property type="component" value="Chromosome"/>
</dbReference>
<proteinExistence type="predicted"/>
<dbReference type="KEGG" id="eri:EEI45_00205"/>
<name>A0A3S8RKR2_9FIRM</name>
<accession>A0A3S8RKR2</accession>
<dbReference type="Gene3D" id="3.30.1830.10">
    <property type="entry name" value="YehR-like"/>
    <property type="match status" value="1"/>
</dbReference>
<dbReference type="AlphaFoldDB" id="A0A3S8RKR2"/>
<dbReference type="RefSeq" id="WP_125163671.1">
    <property type="nucleotide sequence ID" value="NZ_CP034234.1"/>
</dbReference>
<sequence>MKKIIVAVLFSLVLVGCSANKNVCTVEADGIKRTLKLDVKNSEVVGLEEETVIQMDKATQMNTYDDLYKQFAESKVTDGVTFEYEKSDTAITVKTTVDLAVAKGTQLEKYFSYLSKSGQKIILDQEDLSVDAVKAALESEGSFSCSGK</sequence>
<keyword evidence="1" id="KW-0732">Signal</keyword>
<reference evidence="2 3" key="1">
    <citation type="journal article" date="2020" name="Int. J. Syst. Evol. Microbiol.">
        <title>Description of Erysipelothrix piscisicarius sp. nov., an emergent fish pathogen, and assessment of virulence using a tiger barb (Puntigrus tetrazona) infection model.</title>
        <authorList>
            <person name="Pomaranski E.K."/>
            <person name="Griffin M.J."/>
            <person name="Camus A.C."/>
            <person name="Armwood A.R."/>
            <person name="Shelley J."/>
            <person name="Waldbieser G.C."/>
            <person name="LaFrentz B.R."/>
            <person name="Garcia J.C."/>
            <person name="Yanong R."/>
            <person name="Soto E."/>
        </authorList>
    </citation>
    <scope>NUCLEOTIDE SEQUENCE [LARGE SCALE GENOMIC DNA]</scope>
    <source>
        <strain evidence="2 3">15TAL0474</strain>
    </source>
</reference>
<dbReference type="InterPro" id="IPR036699">
    <property type="entry name" value="YehR-like_sf"/>
</dbReference>
<organism evidence="2 3">
    <name type="scientific">Erysipelothrix piscisicarius</name>
    <dbReference type="NCBI Taxonomy" id="2485784"/>
    <lineage>
        <taxon>Bacteria</taxon>
        <taxon>Bacillati</taxon>
        <taxon>Bacillota</taxon>
        <taxon>Erysipelotrichia</taxon>
        <taxon>Erysipelotrichales</taxon>
        <taxon>Erysipelotrichaceae</taxon>
        <taxon>Erysipelothrix</taxon>
    </lineage>
</organism>
<feature type="signal peptide" evidence="1">
    <location>
        <begin position="1"/>
        <end position="21"/>
    </location>
</feature>
<gene>
    <name evidence="2" type="ORF">EEI45_00205</name>
</gene>
<feature type="chain" id="PRO_5038663500" evidence="1">
    <location>
        <begin position="22"/>
        <end position="148"/>
    </location>
</feature>